<reference evidence="1" key="1">
    <citation type="journal article" date="2020" name="Stud. Mycol.">
        <title>101 Dothideomycetes genomes: a test case for predicting lifestyles and emergence of pathogens.</title>
        <authorList>
            <person name="Haridas S."/>
            <person name="Albert R."/>
            <person name="Binder M."/>
            <person name="Bloem J."/>
            <person name="Labutti K."/>
            <person name="Salamov A."/>
            <person name="Andreopoulos B."/>
            <person name="Baker S."/>
            <person name="Barry K."/>
            <person name="Bills G."/>
            <person name="Bluhm B."/>
            <person name="Cannon C."/>
            <person name="Castanera R."/>
            <person name="Culley D."/>
            <person name="Daum C."/>
            <person name="Ezra D."/>
            <person name="Gonzalez J."/>
            <person name="Henrissat B."/>
            <person name="Kuo A."/>
            <person name="Liang C."/>
            <person name="Lipzen A."/>
            <person name="Lutzoni F."/>
            <person name="Magnuson J."/>
            <person name="Mondo S."/>
            <person name="Nolan M."/>
            <person name="Ohm R."/>
            <person name="Pangilinan J."/>
            <person name="Park H.-J."/>
            <person name="Ramirez L."/>
            <person name="Alfaro M."/>
            <person name="Sun H."/>
            <person name="Tritt A."/>
            <person name="Yoshinaga Y."/>
            <person name="Zwiers L.-H."/>
            <person name="Turgeon B."/>
            <person name="Goodwin S."/>
            <person name="Spatafora J."/>
            <person name="Crous P."/>
            <person name="Grigoriev I."/>
        </authorList>
    </citation>
    <scope>NUCLEOTIDE SEQUENCE</scope>
    <source>
        <strain evidence="1">ATCC 16933</strain>
    </source>
</reference>
<dbReference type="AlphaFoldDB" id="A0A6A6P1F9"/>
<name>A0A6A6P1F9_9PEZI</name>
<proteinExistence type="predicted"/>
<accession>A0A6A6P1F9</accession>
<organism evidence="1 2">
    <name type="scientific">Lineolata rhizophorae</name>
    <dbReference type="NCBI Taxonomy" id="578093"/>
    <lineage>
        <taxon>Eukaryota</taxon>
        <taxon>Fungi</taxon>
        <taxon>Dikarya</taxon>
        <taxon>Ascomycota</taxon>
        <taxon>Pezizomycotina</taxon>
        <taxon>Dothideomycetes</taxon>
        <taxon>Dothideomycetes incertae sedis</taxon>
        <taxon>Lineolatales</taxon>
        <taxon>Lineolataceae</taxon>
        <taxon>Lineolata</taxon>
    </lineage>
</organism>
<evidence type="ECO:0000313" key="1">
    <source>
        <dbReference type="EMBL" id="KAF2457871.1"/>
    </source>
</evidence>
<evidence type="ECO:0000313" key="2">
    <source>
        <dbReference type="Proteomes" id="UP000799766"/>
    </source>
</evidence>
<feature type="non-terminal residue" evidence="1">
    <location>
        <position position="172"/>
    </location>
</feature>
<protein>
    <submittedName>
        <fullName evidence="1">Uncharacterized protein</fullName>
    </submittedName>
</protein>
<sequence length="172" mass="18666">MVGYGTKGDAPDAPFVTPVVLGRKTEALWRPVAVFLGWLVEVAWDVVAGSGKAGLPNRRAEAAVDEGETYFLPLSFPVLFLRFSRPSCPAAMCNACALSVIVRAASGGVLRSRDRRYVITFAASLDGKRANFFFVCMGTVLRSRGFRSSVSVIVWRRWQGCRAWSTVSGLAA</sequence>
<dbReference type="Proteomes" id="UP000799766">
    <property type="component" value="Unassembled WGS sequence"/>
</dbReference>
<dbReference type="EMBL" id="MU001679">
    <property type="protein sequence ID" value="KAF2457871.1"/>
    <property type="molecule type" value="Genomic_DNA"/>
</dbReference>
<keyword evidence="2" id="KW-1185">Reference proteome</keyword>
<gene>
    <name evidence="1" type="ORF">BDY21DRAFT_343021</name>
</gene>